<organism evidence="1 2">
    <name type="scientific">Ramlibacter terrae</name>
    <dbReference type="NCBI Taxonomy" id="2732511"/>
    <lineage>
        <taxon>Bacteria</taxon>
        <taxon>Pseudomonadati</taxon>
        <taxon>Pseudomonadota</taxon>
        <taxon>Betaproteobacteria</taxon>
        <taxon>Burkholderiales</taxon>
        <taxon>Comamonadaceae</taxon>
        <taxon>Ramlibacter</taxon>
    </lineage>
</organism>
<reference evidence="1 2" key="1">
    <citation type="submission" date="2020-05" db="EMBL/GenBank/DDBJ databases">
        <title>Ramlibacter rhizophilus sp. nov., isolated from rhizosphere soil of national flower Mugunghwa from South Korea.</title>
        <authorList>
            <person name="Zheng-Fei Y."/>
            <person name="Huan T."/>
        </authorList>
    </citation>
    <scope>NUCLEOTIDE SEQUENCE [LARGE SCALE GENOMIC DNA]</scope>
    <source>
        <strain evidence="1 2">H242</strain>
    </source>
</reference>
<sequence>MADASRALWAATLSLMTAFMHTPAPAHRHLLARRISRNFVTLSGQECFDTACRGRFDRPARRWEATALKFAPGREEAPSGVRGLLRLLF</sequence>
<name>A0ABX6P1D3_9BURK</name>
<proteinExistence type="predicted"/>
<dbReference type="Proteomes" id="UP000500826">
    <property type="component" value="Chromosome"/>
</dbReference>
<reference evidence="1 2" key="2">
    <citation type="submission" date="2020-05" db="EMBL/GenBank/DDBJ databases">
        <authorList>
            <person name="Khan S.A."/>
            <person name="Jeon C.O."/>
            <person name="Chun B.H."/>
        </authorList>
    </citation>
    <scope>NUCLEOTIDE SEQUENCE [LARGE SCALE GENOMIC DNA]</scope>
    <source>
        <strain evidence="1 2">H242</strain>
    </source>
</reference>
<protein>
    <recommendedName>
        <fullName evidence="3">Secreted protein</fullName>
    </recommendedName>
</protein>
<dbReference type="EMBL" id="CP053418">
    <property type="protein sequence ID" value="QJW83862.1"/>
    <property type="molecule type" value="Genomic_DNA"/>
</dbReference>
<evidence type="ECO:0000313" key="1">
    <source>
        <dbReference type="EMBL" id="QJW83862.1"/>
    </source>
</evidence>
<keyword evidence="2" id="KW-1185">Reference proteome</keyword>
<evidence type="ECO:0000313" key="2">
    <source>
        <dbReference type="Proteomes" id="UP000500826"/>
    </source>
</evidence>
<accession>A0ABX6P1D3</accession>
<gene>
    <name evidence="1" type="ORF">HK414_07140</name>
</gene>
<evidence type="ECO:0008006" key="3">
    <source>
        <dbReference type="Google" id="ProtNLM"/>
    </source>
</evidence>